<dbReference type="Pfam" id="PF08238">
    <property type="entry name" value="Sel1"/>
    <property type="match status" value="8"/>
</dbReference>
<evidence type="ECO:0000313" key="4">
    <source>
        <dbReference type="Proteomes" id="UP001194580"/>
    </source>
</evidence>
<keyword evidence="4" id="KW-1185">Reference proteome</keyword>
<dbReference type="SMART" id="SM00671">
    <property type="entry name" value="SEL1"/>
    <property type="match status" value="8"/>
</dbReference>
<organism evidence="3 4">
    <name type="scientific">Linnemannia exigua</name>
    <dbReference type="NCBI Taxonomy" id="604196"/>
    <lineage>
        <taxon>Eukaryota</taxon>
        <taxon>Fungi</taxon>
        <taxon>Fungi incertae sedis</taxon>
        <taxon>Mucoromycota</taxon>
        <taxon>Mortierellomycotina</taxon>
        <taxon>Mortierellomycetes</taxon>
        <taxon>Mortierellales</taxon>
        <taxon>Mortierellaceae</taxon>
        <taxon>Linnemannia</taxon>
    </lineage>
</organism>
<feature type="region of interest" description="Disordered" evidence="2">
    <location>
        <begin position="174"/>
        <end position="202"/>
    </location>
</feature>
<protein>
    <recommendedName>
        <fullName evidence="5">HCP-like protein</fullName>
    </recommendedName>
</protein>
<comment type="similarity">
    <text evidence="1">Belongs to the sel-1 family.</text>
</comment>
<evidence type="ECO:0000256" key="1">
    <source>
        <dbReference type="ARBA" id="ARBA00038101"/>
    </source>
</evidence>
<sequence>MENELPQVQAVRPVNKDSLASIDDSTTPMTKIMHFDCHVDPTTKKGFILWDDIRLAFSDALYVRHQTKVVPFMKGIDFMPLQPLRIAAIPDVVFDIVVDTPLVRTEAAISHVSSQRTVRERDKGTRAQEEAAVQTEASAMPTTAAPITDTKTVAVGRNPEYGLVEEAMQNYNHIDNPAFGSQPRAPQYIPNSDDDHSNDNESTDSLALIHEQPASSSSSIDIKTPQAPQDHTATIGVKDISPIVMKATLGDADSQVELANMYKVGDGVEQDYEAARYWYLKAANEGNTFAQCSVGDLYRLGLGTDFNHSTALSWYQKAVDQGDASGQCNLGFMYQCGLAVEMDYAVAMDWYRKSADQGHALAQCRIGGMYHYGRGVHQDYSEAMEWYLLAAKQDLPLAHFNVGTLYLGGHGVAKDKDVALEWFRKATSRRDTDSKAQYFMGTLYFRGLGTPQDYSKALEWFVRSAHQGVPEARISLGNLYLLGLNVPRDRPEAMMWFRKAADQHHPDAQYTIGRLYQHGLGVPKNYSSAKEWYAKAAHQEQPDAKKALVQLQQLEDQGGE</sequence>
<accession>A0AAD4H6G3</accession>
<feature type="compositionally biased region" description="Basic and acidic residues" evidence="2">
    <location>
        <begin position="117"/>
        <end position="129"/>
    </location>
</feature>
<dbReference type="SUPFAM" id="SSF81901">
    <property type="entry name" value="HCP-like"/>
    <property type="match status" value="2"/>
</dbReference>
<gene>
    <name evidence="3" type="ORF">BGZ95_009809</name>
</gene>
<proteinExistence type="inferred from homology"/>
<feature type="compositionally biased region" description="Polar residues" evidence="2">
    <location>
        <begin position="213"/>
        <end position="230"/>
    </location>
</feature>
<dbReference type="AlphaFoldDB" id="A0AAD4H6G3"/>
<feature type="region of interest" description="Disordered" evidence="2">
    <location>
        <begin position="117"/>
        <end position="141"/>
    </location>
</feature>
<dbReference type="PANTHER" id="PTHR11102:SF160">
    <property type="entry name" value="ERAD-ASSOCIATED E3 UBIQUITIN-PROTEIN LIGASE COMPONENT HRD3"/>
    <property type="match status" value="1"/>
</dbReference>
<dbReference type="Gene3D" id="1.25.40.10">
    <property type="entry name" value="Tetratricopeptide repeat domain"/>
    <property type="match status" value="2"/>
</dbReference>
<reference evidence="3" key="1">
    <citation type="journal article" date="2020" name="Fungal Divers.">
        <title>Resolving the Mortierellaceae phylogeny through synthesis of multi-gene phylogenetics and phylogenomics.</title>
        <authorList>
            <person name="Vandepol N."/>
            <person name="Liber J."/>
            <person name="Desiro A."/>
            <person name="Na H."/>
            <person name="Kennedy M."/>
            <person name="Barry K."/>
            <person name="Grigoriev I.V."/>
            <person name="Miller A.N."/>
            <person name="O'Donnell K."/>
            <person name="Stajich J.E."/>
            <person name="Bonito G."/>
        </authorList>
    </citation>
    <scope>NUCLEOTIDE SEQUENCE</scope>
    <source>
        <strain evidence="3">NRRL 28262</strain>
    </source>
</reference>
<dbReference type="Proteomes" id="UP001194580">
    <property type="component" value="Unassembled WGS sequence"/>
</dbReference>
<dbReference type="EMBL" id="JAAAIL010000606">
    <property type="protein sequence ID" value="KAG0274420.1"/>
    <property type="molecule type" value="Genomic_DNA"/>
</dbReference>
<dbReference type="InterPro" id="IPR011990">
    <property type="entry name" value="TPR-like_helical_dom_sf"/>
</dbReference>
<dbReference type="PANTHER" id="PTHR11102">
    <property type="entry name" value="SEL-1-LIKE PROTEIN"/>
    <property type="match status" value="1"/>
</dbReference>
<comment type="caution">
    <text evidence="3">The sequence shown here is derived from an EMBL/GenBank/DDBJ whole genome shotgun (WGS) entry which is preliminary data.</text>
</comment>
<evidence type="ECO:0008006" key="5">
    <source>
        <dbReference type="Google" id="ProtNLM"/>
    </source>
</evidence>
<evidence type="ECO:0000313" key="3">
    <source>
        <dbReference type="EMBL" id="KAG0274420.1"/>
    </source>
</evidence>
<dbReference type="InterPro" id="IPR050767">
    <property type="entry name" value="Sel1_AlgK"/>
</dbReference>
<evidence type="ECO:0000256" key="2">
    <source>
        <dbReference type="SAM" id="MobiDB-lite"/>
    </source>
</evidence>
<feature type="region of interest" description="Disordered" evidence="2">
    <location>
        <begin position="211"/>
        <end position="230"/>
    </location>
</feature>
<dbReference type="InterPro" id="IPR006597">
    <property type="entry name" value="Sel1-like"/>
</dbReference>
<name>A0AAD4H6G3_9FUNG</name>